<dbReference type="Proteomes" id="UP000002524">
    <property type="component" value="Chromosome 1"/>
</dbReference>
<evidence type="ECO:0000256" key="1">
    <source>
        <dbReference type="SAM" id="MobiDB-lite"/>
    </source>
</evidence>
<sequence length="128" mass="13738">MTCGSSFASMFMAGLFTPGSFVDIEGQHRRFGGHFAALAQFAHLVGLLVGQRPNAVRHLIGHVGKLHALDFHAALAAFQRDEAGRDRAVLKDHHEVFVHGSYLSACPGRRPSRALPSPQENAPAGAQT</sequence>
<keyword evidence="3" id="KW-1185">Reference proteome</keyword>
<proteinExistence type="predicted"/>
<dbReference type="EMBL" id="AE000513">
    <property type="protein sequence ID" value="AAF09852.1"/>
    <property type="molecule type" value="Genomic_DNA"/>
</dbReference>
<reference evidence="2 3" key="1">
    <citation type="journal article" date="1999" name="Science">
        <title>Genome sequence of the radioresistant bacterium Deinococcus radiodurans R1.</title>
        <authorList>
            <person name="White O."/>
            <person name="Eisen J.A."/>
            <person name="Heidelberg J.F."/>
            <person name="Hickey E.K."/>
            <person name="Peterson J.D."/>
            <person name="Dodson R.J."/>
            <person name="Haft D.H."/>
            <person name="Gwinn M.L."/>
            <person name="Nelson W.C."/>
            <person name="Richardson D.L."/>
            <person name="Moffat K.S."/>
            <person name="Qin H."/>
            <person name="Jiang L."/>
            <person name="Pamphile W."/>
            <person name="Crosby M."/>
            <person name="Shen M."/>
            <person name="Vamathevan J.J."/>
            <person name="Lam P."/>
            <person name="McDonald L."/>
            <person name="Utterback T."/>
            <person name="Zalewski C."/>
            <person name="Makarova K.S."/>
            <person name="Aravind L."/>
            <person name="Daly M.J."/>
            <person name="Minton K.W."/>
            <person name="Fleischmann R.D."/>
            <person name="Ketchum K.A."/>
            <person name="Nelson K.E."/>
            <person name="Salzberg S."/>
            <person name="Smith H.O."/>
            <person name="Venter J.C."/>
            <person name="Fraser C.M."/>
        </authorList>
    </citation>
    <scope>NUCLEOTIDE SEQUENCE [LARGE SCALE GENOMIC DNA]</scope>
    <source>
        <strain evidence="3">ATCC 13939 / DSM 20539 / JCM 16871 / LMG 4051 / NBRC 15346 / NCIMB 9279 / R1 / VKM B-1422</strain>
    </source>
</reference>
<protein>
    <submittedName>
        <fullName evidence="2">Uncharacterized protein</fullName>
    </submittedName>
</protein>
<dbReference type="STRING" id="243230.DR_0263"/>
<evidence type="ECO:0000313" key="3">
    <source>
        <dbReference type="Proteomes" id="UP000002524"/>
    </source>
</evidence>
<dbReference type="HOGENOM" id="CLU_1955985_0_0_0"/>
<dbReference type="PIR" id="A75540">
    <property type="entry name" value="A75540"/>
</dbReference>
<dbReference type="KEGG" id="dra:DR_0263"/>
<name>Q9RXP6_DEIRA</name>
<dbReference type="EnsemblBacteria" id="AAF09852">
    <property type="protein sequence ID" value="AAF09852"/>
    <property type="gene ID" value="DR_0263"/>
</dbReference>
<evidence type="ECO:0000313" key="2">
    <source>
        <dbReference type="EMBL" id="AAF09852.1"/>
    </source>
</evidence>
<accession>Q9RXP6</accession>
<gene>
    <name evidence="2" type="ordered locus">DR_0263</name>
</gene>
<organism evidence="2 3">
    <name type="scientific">Deinococcus radiodurans (strain ATCC 13939 / DSM 20539 / JCM 16871 / CCUG 27074 / LMG 4051 / NBRC 15346 / NCIMB 9279 / VKM B-1422 / R1)</name>
    <dbReference type="NCBI Taxonomy" id="243230"/>
    <lineage>
        <taxon>Bacteria</taxon>
        <taxon>Thermotogati</taxon>
        <taxon>Deinococcota</taxon>
        <taxon>Deinococci</taxon>
        <taxon>Deinococcales</taxon>
        <taxon>Deinococcaceae</taxon>
        <taxon>Deinococcus</taxon>
    </lineage>
</organism>
<dbReference type="PaxDb" id="243230-DR_0263"/>
<dbReference type="InParanoid" id="Q9RXP6"/>
<feature type="region of interest" description="Disordered" evidence="1">
    <location>
        <begin position="108"/>
        <end position="128"/>
    </location>
</feature>
<dbReference type="AlphaFoldDB" id="Q9RXP6"/>